<accession>A0A1A9I312</accession>
<evidence type="ECO:0000313" key="2">
    <source>
        <dbReference type="Proteomes" id="UP000077667"/>
    </source>
</evidence>
<name>A0A1A9I312_9BACT</name>
<sequence>MMKTGTAFLQEQNHKRMISCLCKKMKDHAGIKKLELREMHDPIPPSAVHDRYLIVLKANNIQDRRLDRVWRTSGEISVTDQIPLRTR</sequence>
<keyword evidence="2" id="KW-1185">Reference proteome</keyword>
<dbReference type="AlphaFoldDB" id="A0A1A9I312"/>
<protein>
    <submittedName>
        <fullName evidence="1">Uncharacterized protein</fullName>
    </submittedName>
</protein>
<dbReference type="EMBL" id="CP015772">
    <property type="protein sequence ID" value="ANH81081.1"/>
    <property type="molecule type" value="Genomic_DNA"/>
</dbReference>
<dbReference type="Proteomes" id="UP000077667">
    <property type="component" value="Chromosome"/>
</dbReference>
<proteinExistence type="predicted"/>
<reference evidence="1 2" key="1">
    <citation type="submission" date="2016-05" db="EMBL/GenBank/DDBJ databases">
        <title>Niabella ginsenosidivorans BS26 whole genome sequencing.</title>
        <authorList>
            <person name="Im W.T."/>
            <person name="Siddiqi M.Z."/>
        </authorList>
    </citation>
    <scope>NUCLEOTIDE SEQUENCE [LARGE SCALE GENOMIC DNA]</scope>
    <source>
        <strain evidence="1 2">BS26</strain>
    </source>
</reference>
<organism evidence="1 2">
    <name type="scientific">Niabella ginsenosidivorans</name>
    <dbReference type="NCBI Taxonomy" id="1176587"/>
    <lineage>
        <taxon>Bacteria</taxon>
        <taxon>Pseudomonadati</taxon>
        <taxon>Bacteroidota</taxon>
        <taxon>Chitinophagia</taxon>
        <taxon>Chitinophagales</taxon>
        <taxon>Chitinophagaceae</taxon>
        <taxon>Niabella</taxon>
    </lineage>
</organism>
<dbReference type="KEGG" id="nia:A8C56_08900"/>
<evidence type="ECO:0000313" key="1">
    <source>
        <dbReference type="EMBL" id="ANH81081.1"/>
    </source>
</evidence>
<gene>
    <name evidence="1" type="ORF">A8C56_08900</name>
</gene>